<evidence type="ECO:0000313" key="1">
    <source>
        <dbReference type="EMBL" id="TRX59875.1"/>
    </source>
</evidence>
<gene>
    <name evidence="1" type="ORF">FNY97_10350</name>
</gene>
<sequence>MIEMRRTVTLGLLMSERLAADVARYAPHGVRVRWISTEEEARACDGVVLDATEFDGVLPGHVVLVLGDVNGVTEERLRRSGAVVMHRHLRTELDTLLMAFGAFVDHQALIRAS</sequence>
<comment type="caution">
    <text evidence="1">The sequence shown here is derived from an EMBL/GenBank/DDBJ whole genome shotgun (WGS) entry which is preliminary data.</text>
</comment>
<reference evidence="1 2" key="1">
    <citation type="submission" date="2019-07" db="EMBL/GenBank/DDBJ databases">
        <title>Draft genome of C. aurimucosum strain 2274.</title>
        <authorList>
            <person name="Pacheco L.G.C."/>
            <person name="Aguiar E.R.G.R."/>
            <person name="Santos C.S."/>
            <person name="Rocha D.J.P.G."/>
            <person name="Sant'Anna L.O."/>
            <person name="Mattos-Guaraldi A.L."/>
            <person name="Santos L.S."/>
        </authorList>
    </citation>
    <scope>NUCLEOTIDE SEQUENCE [LARGE SCALE GENOMIC DNA]</scope>
    <source>
        <strain evidence="1 2">2274</strain>
    </source>
</reference>
<organism evidence="1 2">
    <name type="scientific">Corynebacterium hiratae</name>
    <dbReference type="NCBI Taxonomy" id="3139423"/>
    <lineage>
        <taxon>Bacteria</taxon>
        <taxon>Bacillati</taxon>
        <taxon>Actinomycetota</taxon>
        <taxon>Actinomycetes</taxon>
        <taxon>Mycobacteriales</taxon>
        <taxon>Corynebacteriaceae</taxon>
        <taxon>Corynebacterium</taxon>
    </lineage>
</organism>
<evidence type="ECO:0000313" key="2">
    <source>
        <dbReference type="Proteomes" id="UP000320443"/>
    </source>
</evidence>
<proteinExistence type="predicted"/>
<protein>
    <submittedName>
        <fullName evidence="1">Uncharacterized protein</fullName>
    </submittedName>
</protein>
<dbReference type="Proteomes" id="UP000320443">
    <property type="component" value="Unassembled WGS sequence"/>
</dbReference>
<keyword evidence="2" id="KW-1185">Reference proteome</keyword>
<accession>A0A553FRL8</accession>
<dbReference type="EMBL" id="VKDK01000019">
    <property type="protein sequence ID" value="TRX59875.1"/>
    <property type="molecule type" value="Genomic_DNA"/>
</dbReference>
<name>A0A553FRL8_9CORY</name>
<dbReference type="AlphaFoldDB" id="A0A553FRL8"/>